<protein>
    <recommendedName>
        <fullName evidence="4">DNA-binding protein</fullName>
    </recommendedName>
</protein>
<evidence type="ECO:0000256" key="1">
    <source>
        <dbReference type="SAM" id="MobiDB-lite"/>
    </source>
</evidence>
<dbReference type="EMBL" id="CP071872">
    <property type="protein sequence ID" value="UNM13830.1"/>
    <property type="molecule type" value="Genomic_DNA"/>
</dbReference>
<dbReference type="Proteomes" id="UP000828924">
    <property type="component" value="Chromosome"/>
</dbReference>
<gene>
    <name evidence="2" type="ORF">J4032_22310</name>
</gene>
<dbReference type="RefSeq" id="WP_242332754.1">
    <property type="nucleotide sequence ID" value="NZ_CP071872.1"/>
</dbReference>
<evidence type="ECO:0000313" key="3">
    <source>
        <dbReference type="Proteomes" id="UP000828924"/>
    </source>
</evidence>
<evidence type="ECO:0008006" key="4">
    <source>
        <dbReference type="Google" id="ProtNLM"/>
    </source>
</evidence>
<proteinExistence type="predicted"/>
<name>A0ABY3WQA3_9ACTN</name>
<feature type="compositionally biased region" description="Basic residues" evidence="1">
    <location>
        <begin position="77"/>
        <end position="92"/>
    </location>
</feature>
<feature type="region of interest" description="Disordered" evidence="1">
    <location>
        <begin position="74"/>
        <end position="100"/>
    </location>
</feature>
<evidence type="ECO:0000313" key="2">
    <source>
        <dbReference type="EMBL" id="UNM13830.1"/>
    </source>
</evidence>
<accession>A0ABY3WQA3</accession>
<sequence length="100" mass="10950">MTAVKAPPTPALENFHSVSQAAIRLGLREPDDPSKKGEKWLRDGVNLRGFPCHRMAGQLLFSDSDLAEIAAECRNAPQRRGRPRRTTRKHATGHPVSAAA</sequence>
<organism evidence="2 3">
    <name type="scientific">Streptomyces formicae</name>
    <dbReference type="NCBI Taxonomy" id="1616117"/>
    <lineage>
        <taxon>Bacteria</taxon>
        <taxon>Bacillati</taxon>
        <taxon>Actinomycetota</taxon>
        <taxon>Actinomycetes</taxon>
        <taxon>Kitasatosporales</taxon>
        <taxon>Streptomycetaceae</taxon>
        <taxon>Streptomyces</taxon>
    </lineage>
</organism>
<reference evidence="2 3" key="1">
    <citation type="submission" date="2021-03" db="EMBL/GenBank/DDBJ databases">
        <title>Complete genome of Streptomyces formicae strain 1H-GS9 (DSM 100524).</title>
        <authorList>
            <person name="Atanasov K.E."/>
            <person name="Altabella T."/>
            <person name="Ferrer A."/>
        </authorList>
    </citation>
    <scope>NUCLEOTIDE SEQUENCE [LARGE SCALE GENOMIC DNA]</scope>
    <source>
        <strain evidence="2 3">1H-GS9</strain>
    </source>
</reference>
<keyword evidence="3" id="KW-1185">Reference proteome</keyword>